<dbReference type="InterPro" id="IPR049449">
    <property type="entry name" value="TesB_ACOT8-like_N"/>
</dbReference>
<dbReference type="RefSeq" id="WP_284373265.1">
    <property type="nucleotide sequence ID" value="NZ_BSNJ01000005.1"/>
</dbReference>
<sequence length="259" mass="28323">MRTTFSDLIQNTDPQVERLPDSWKQGRTAYGGLTAALMLVRAQARIDDLPPLRSALINFTGPVSEPPWIETTLLRRGRNVTTMESNGAVDGKTVCTGTFSFGAARDSHLHVDLPAPDTPDPEACELFLGGDSPFIPAFTRNFETRLIAGSRPMSGGTSKRLRCWARHADEASRTGEAALLCLADILPPAALTVMQQIGPVSSMSWICNILRDPETDDGWYQVEAELTAALDGYSSQVMRIWNRRGDLIVEGMQSIAIFA</sequence>
<dbReference type="SUPFAM" id="SSF54637">
    <property type="entry name" value="Thioesterase/thiol ester dehydrase-isomerase"/>
    <property type="match status" value="2"/>
</dbReference>
<proteinExistence type="predicted"/>
<comment type="caution">
    <text evidence="3">The sequence shown here is derived from an EMBL/GenBank/DDBJ whole genome shotgun (WGS) entry which is preliminary data.</text>
</comment>
<name>A0ABQ5V1Z0_9PROT</name>
<dbReference type="Proteomes" id="UP001161390">
    <property type="component" value="Unassembled WGS sequence"/>
</dbReference>
<feature type="domain" description="Acyl-CoA thioesterase-like N-terminal HotDog" evidence="1">
    <location>
        <begin position="19"/>
        <end position="102"/>
    </location>
</feature>
<evidence type="ECO:0000313" key="3">
    <source>
        <dbReference type="EMBL" id="GLQ21574.1"/>
    </source>
</evidence>
<dbReference type="Gene3D" id="2.40.160.210">
    <property type="entry name" value="Acyl-CoA thioesterase, double hotdog domain"/>
    <property type="match status" value="1"/>
</dbReference>
<evidence type="ECO:0000259" key="2">
    <source>
        <dbReference type="Pfam" id="PF20789"/>
    </source>
</evidence>
<evidence type="ECO:0000313" key="4">
    <source>
        <dbReference type="Proteomes" id="UP001161390"/>
    </source>
</evidence>
<dbReference type="EMBL" id="BSNJ01000005">
    <property type="protein sequence ID" value="GLQ21574.1"/>
    <property type="molecule type" value="Genomic_DNA"/>
</dbReference>
<evidence type="ECO:0000259" key="1">
    <source>
        <dbReference type="Pfam" id="PF13622"/>
    </source>
</evidence>
<dbReference type="InterPro" id="IPR029069">
    <property type="entry name" value="HotDog_dom_sf"/>
</dbReference>
<dbReference type="Pfam" id="PF20789">
    <property type="entry name" value="4HBT_3C"/>
    <property type="match status" value="1"/>
</dbReference>
<keyword evidence="4" id="KW-1185">Reference proteome</keyword>
<protein>
    <submittedName>
        <fullName evidence="3">Acyl-CoA thioesterase</fullName>
    </submittedName>
</protein>
<dbReference type="InterPro" id="IPR049450">
    <property type="entry name" value="ACOT8-like_C"/>
</dbReference>
<accession>A0ABQ5V1Z0</accession>
<dbReference type="CDD" id="cd03440">
    <property type="entry name" value="hot_dog"/>
    <property type="match status" value="1"/>
</dbReference>
<reference evidence="3" key="2">
    <citation type="submission" date="2023-01" db="EMBL/GenBank/DDBJ databases">
        <title>Draft genome sequence of Algimonas porphyrae strain NBRC 108216.</title>
        <authorList>
            <person name="Sun Q."/>
            <person name="Mori K."/>
        </authorList>
    </citation>
    <scope>NUCLEOTIDE SEQUENCE</scope>
    <source>
        <strain evidence="3">NBRC 108216</strain>
    </source>
</reference>
<dbReference type="InterPro" id="IPR042171">
    <property type="entry name" value="Acyl-CoA_hotdog"/>
</dbReference>
<dbReference type="Pfam" id="PF13622">
    <property type="entry name" value="4HBT_3"/>
    <property type="match status" value="1"/>
</dbReference>
<reference evidence="3" key="1">
    <citation type="journal article" date="2014" name="Int. J. Syst. Evol. Microbiol.">
        <title>Complete genome of a new Firmicutes species belonging to the dominant human colonic microbiota ('Ruminococcus bicirculans') reveals two chromosomes and a selective capacity to utilize plant glucans.</title>
        <authorList>
            <consortium name="NISC Comparative Sequencing Program"/>
            <person name="Wegmann U."/>
            <person name="Louis P."/>
            <person name="Goesmann A."/>
            <person name="Henrissat B."/>
            <person name="Duncan S.H."/>
            <person name="Flint H.J."/>
        </authorList>
    </citation>
    <scope>NUCLEOTIDE SEQUENCE</scope>
    <source>
        <strain evidence="3">NBRC 108216</strain>
    </source>
</reference>
<feature type="domain" description="Acyl-CoA thioesterase-like C-terminal" evidence="2">
    <location>
        <begin position="121"/>
        <end position="256"/>
    </location>
</feature>
<organism evidence="3 4">
    <name type="scientific">Algimonas porphyrae</name>
    <dbReference type="NCBI Taxonomy" id="1128113"/>
    <lineage>
        <taxon>Bacteria</taxon>
        <taxon>Pseudomonadati</taxon>
        <taxon>Pseudomonadota</taxon>
        <taxon>Alphaproteobacteria</taxon>
        <taxon>Maricaulales</taxon>
        <taxon>Robiginitomaculaceae</taxon>
        <taxon>Algimonas</taxon>
    </lineage>
</organism>
<gene>
    <name evidence="3" type="ORF">GCM10007854_25290</name>
</gene>